<dbReference type="InterPro" id="IPR016039">
    <property type="entry name" value="Thiolase-like"/>
</dbReference>
<comment type="subcellular location">
    <subcellularLocation>
        <location evidence="3">Cytoplasm</location>
    </subcellularLocation>
</comment>
<feature type="compositionally biased region" description="Basic and acidic residues" evidence="14">
    <location>
        <begin position="5027"/>
        <end position="5045"/>
    </location>
</feature>
<evidence type="ECO:0000259" key="17">
    <source>
        <dbReference type="PROSITE" id="PS52019"/>
    </source>
</evidence>
<dbReference type="SMART" id="SM00825">
    <property type="entry name" value="PKS_KS"/>
    <property type="match status" value="3"/>
</dbReference>
<dbReference type="Pfam" id="PF02801">
    <property type="entry name" value="Ketoacyl-synt_C"/>
    <property type="match status" value="3"/>
</dbReference>
<evidence type="ECO:0000256" key="13">
    <source>
        <dbReference type="PROSITE-ProRule" id="PRU01363"/>
    </source>
</evidence>
<sequence length="5060" mass="563793">MNNDVNTSGLVNPSISYGEPLQISEDQPAAIPEVLHKTAAELGETKGIIYLQPDGSEVHQSYGRLWKDALRIVRGLRQSGLKAKDQVILQLGDNSQFIPAFWGCVSAGIVPAPLAVAPTYTEANSGTQKLKDAWTLLDKPPVITNRDMLPELAAWAKDQGFDEFRALAIEELLSAEMETDWHRASSEDLALLLLTSGSTGTPKAVMLNHENILSMVKGIIQMQGFTSEDITFNWMPFDHVGGIGMLHLRDVYLGCQEINVASETILMDPLKWLDWIDHYRASVTWAPNFAFGLVTDFSDEIENRNWDLSSMRYMLNGGEAMVAKVGRRMLELLEPHGLPADAIRPAWGMSETSSGVIFSQDFTRASTNDEDGFVEIGSPIPGFSMRIVDDHNELVEEGEIGRFQVSGLSVTDGYYQRPELNQSVFTEDGWFETGDLGFLRKGRLTITGRTKDAIIINGVNYYSHAIESAVEELPEIETSYTAACAVRVNHNTTDQLAIFFVASTQLDDSQTAQLLRNIHYHVTKTIGVTPEYLLPVRKEDIPKTAIGKIQRAQLKSSFENGEFDHIHNKLNLMSSEAQGSHTQKTDSAQLEDIKKHLTKFFTEDLNIDRDWIKPDTNIQSLGVNSIKMMKLIRSVEKEYRVRLTARELYKYSAIELLAAYIAEKEEMNKSRSTDRNISIDARDKQASLHSLSEVQKGLWTLQKMSPEKSAYHVPLCFRFSSKLDKEKVKQAFHLVLDQHPILKHVIQEKDGVPYIKHESGLPITIKAEDISGLKEADLTPYFRKKVKEPFVKESSPLLRAHLFSRSEEEHFLLVVIHHIIFDGVSSVTFIHSLLDNYKHLLEGQHPNVPAAPAAYNDFVTWEQQFLAGEEGEKHRSYWQQQLAGSLPNLQLPSMRISPSISEFEEDTYTRRISDGLINSIKSFAKDHSTNVSTVLLSCYMVLLSRYSDQEDMIVGMPAMVRPEERFDSLIGHFLNMLPIRSEVKGTKTFSEFVHTLQLTLLDGLDHASYPFPKMVRDLNIPRHQAGSPVFQTAFFYQNFQSASYQNMFRQYEEFFSVDAVEGIHQEGEYELVFELWEEEEKMELNIKYNTGLFDDTSISTMFDHFIYLAEQMVHNPSQPLQQYSLLPKEEEHTILRTWNATEKDYPDACFHELFERQAKKTPDAIAVSYEKKSLTYQELDEKSTLLALYLQKNGVSPDQLVGIYVERSLEMAVGLLAILKAGGAYVPLDPSYPAERLEYMLEDSEVSITLTTSELIDTLNWNHVKVIALDQDWDEIAQNPSGGTSLMRTVKTENLAYVIYTSGSTGKPKGVMISHKALANFLVSMGEKPGLSSEDIMLAVTTYCFDIAALELYLPLMKGAQCHICNTEHTKDVEKLKRDIQDIKPTIMQATPATWKMLFYSGWKNEEGIKILCGGEALPEKLKQHFLSTGSEAWNMFGPTETTVWSAIQRINEETAASVIGQPIANTRVYIVDSHLLPVPAGIPGELCIAGDGLAKGYYNQPELTDERFIDCPFEPTSKLYKTGDMARWLPEGKIEYIGRIDNQVKIRGFRIELGDIEIRLGEHPNVQESVVVVNEQNGNEKLAAYYIAKDGHSPVTPRELRNELKKSLPAYMVPSYFIQLDQMPLTPNGKVDRKILKNRNVTAEQPQHGNMSPSKIQETIRSIWQDVLQTADIYLEDGFFDVGGDSLLAVTVAERIKNDLACEFSVTELFEYSTVKDISKYIADQQAADPFVSLPADVKDKPGKPNRTQHVPEDLPDYYEDSVAIIGISCEFPGAKNHVEFWNNIRDGKESIKFFTKEELRSLGIPDTLAENPGYVPAKSAIEGKDRFDPSFFNISRKDAEFMDPQMRMLMTHSWKAIEDAGYVAKQIPETSVYMSASNNSYRALLPEETTESLETPDGYVSWVLAQSGTIPTMISHKLGLKGPSYFVHANCSSSLVGLHSAFKSLQSGESAYALVGGATLHTETNIGYVHQPGLNFSSDGHIKAFDASADGMAGGEGVAVVLLKKAADAVKDGDHIYALMRGIGVNNDGADKVGFYAPSVKGQADVVQKVIGQTGIHPESISYLEAHGTGTKLGDPIELSALNTVYKQYTNKKQFCGIGSVKSNIGHLDTAAGLAGCIKVAMSLYHNELAPTINYKEPNPNMDLADSPFYVVDQKKVLDHDINTHRAALSSFGLGGTNTHAIFEQYAIASKTRKENGACIIPISAKNKERLDEYAQELLSHLETRGLENGDLADFAYTLQVGREAMEHRVVFIADEVNQLKRQLEDFINGKTPIKGCFQGEKQHAKEAAWLTEDEDSAELIRKWATKGKVNKLAEIWSKGVHVDWSQLYMDVQPRRMSLPTYPFAKERYWASQDVQQDSGQTPSIQTAAATLHPLLHQNTSDLSEQRFSSVFTGEEFFLADHVVRGKPVLPGVAYLEMARTAVSRATGSGKDQDIRIRLHHTVWVQPIVLNDHPVHVHVGLFPEEDGKIAYEIYSVGEDDSDSLIHSQGSAELISAIEKPVLNIAEVQGRCNQRNLTPDQFYEEGRSRGMFHGPAFQGIEKACIGKREVLAKLQLPVSVSETKESYVLHPSMMDSAVQTATICIMQEFAEQKLILPFALEELEVIGKCTSVMWAYARLSESYRDGDTVLKADIDLCDEAGAVCVRIKGFSTRVLDGEVQSSKPAVHSERLMLEPVWNIQESVLGKQVPTYVEHLVVFCEAARNVSDSIVSHMKDVRVITLNEAEGTIAERFQIYAQQVFELIQGKIRTKPEGKVMIQVIVCGKGEQQLFAGLSGLLKTAELEHGKLIGQLIEIPSTEELNDLHEKLKNDSLRPEDKQIRYEAGTRYVKDWREMTPSPVDELSMPWKDDGVYLITGGAGSLGLLFAKEIAQRTDRATLILTGRSVLEESKERELEALRNLGAEVSYKQTDVADQEAISQLMKEIKERYGRLNGIIHGAGVIKDHFIVQKTSEEFQEVIHPKVNGLVQLDEAAKEWKMDFFILFSSVSGSLGNAGQSDYATANTFMDAYAVYRNSLVASQKRHGTTISFNWPLWKEGGMHVDAEIEKMMMKTYGMAPLQSESGIEAFYQGAVSGKPQVFVIEGNLARMKQKLLSSAGSAVEQPVVNRNRAEADGLFSKVEQSLSQMVSAILKVDLEEIDINTELSEYGFDSVSFTVFTNQINEAHQLELAPTIFFEYGTIQSLAEHLVEEYQDEWLTQFPLADASRQTENKKTNSLPDANSLIVKAQESLSQMVSGILKVNVQEIEMDTELSEYGFDSVSFTVFTNQINEAHQLELAPTIFFEHGTIQTLAECLVEEYPDAFIKESSVPEKSVVSKVSAPVVPSITKRKRNRFAPVSITKEEKSNNKAADFEPIAIVGISGQFPGAKDIDEFWRNLKEGKDSITEVPEDRWDWREHYGDPETQKNKTDIKWGGFIDGVAEFDPLFFGISPREAQYLDPQQRLLMTHAWKAIEDAGCLPQNLSGTMTGVFIGTGNTGYKDLFYKANVPLEGHAATGNMIPSVGPNRLSYFLNLHGPSEPIETACSSSLVAIHRAVSAMQDGNCDMAIAGGVNTILTEEAHISYSKAGMLSKDGRCKTFSADANGYVRGEGVGMVLLKKLTDAERDMNHIYGVIRGTAENHGGRANTLTSPNPKAQADLLVRAYRKAGVDPRTVTYIEAHGTGTELGDPIEMNGLKAAFKELSELGEHSGTEVLDHQCGIGSVKSNIGHLELAAGISGLIKVLLQMKHKTLVKSLHCDTLNPYIQLKDSPFYIVQEEDEWKAVRDRNGNELPRRAGISSFGIGGVNAHVVLEEYIPKEDFNSQQQIASGQPSIILLSAKNKKRLQDRAVQLLSAIREKKYTNNDLHRIAYTLQVGREGMDERLAFTAGTITELEEKLQAFVEGEEGTEGLARGQSNRNKDTFAIFAADEDMAMAMDAWIRKRKYDKLADLWVKGVNIDWTKLYGDAKPRLISLPSYPFAKDHCWLPEKMDQVKVNDLETGHIQPLDNSEKRTACFLTKQWMLSPVIPKEPGTRAVAILTSEETADLAAEVSKYFPNHYLLDVSRAESQSLKDDWKTFDGFVDLIGCGAYDKETLSWIEWIQKLIEHGHKEGLMLLCVTKGLESYQNDSVQLAGASRAGLYRMLQSEYSHLKSRHMDAEASADHLTLAKQIADEFYSDSEDAEVCYRDGLRYRAFLQPEHRKDADQKRRAFPKDHVLLITGGTRGIGLLCARHFAEHYGVKKLVLTGRESLPPREEWARFKSLNTSAAQKIQAVQELEAQGVQVQVLSLPLSDESLVQQSLQNMKQTLGPIGGVIHCAGMTDMNTLAFIRKTAENIQQVLEPKVDGLTTLYRHVCDEPLQFFVLFSSVSAIIPALSAGQGDYAMANSYMDYFAEANKEKAPIISIQWPNWKETGMGEVTNSTYRESGLLSITNSEGLSFLDQVLSETFRAVVLPAVTDPAEWKPEELMKRRARHESGSDELASQPSRKTEMDGPAKNELLLNETEAWLVGLFSEELRIDQEDLEIDELFQEYGVDSIILAQLLQRINRKVGAALDPSILYEYPTIQRFAAWLIGSYSESLSDMFIDNISAVASEGRKATAYQKPIQPETRAAALEVQEEESLASGSHTEDIAVVGLSCRFPGAETLDKYWILLSEGRSSIRPVPPERWGYQAPYYAGVIDHVNHFDPAFFLLPEEDVSAMDPQALAVLEESLKLWYHAGYTPEEIKGEAIGIYLGGRSRHNPGQDSLLHAKNPIVAVGQNYLAANISQFFDVRGPSVVLDTACSSALVGMNMAIQALHSGDIKAAVVGGVSLFDSDATHRLFEQRGILSAESSFHVFDERADGVVLGEGVGMVLLKTVKQALKDGDSIYAVVKAASVNNDGRTAGPATPNLEAQKEVMKAALAKSGKKPEDISYLEANGSGSMVTDLLELKAIQSIYRPDNSIPLGLGSIKPNIGHPLCAEGIASFIKVVMMLKHRSFVPFLSGEKEMTHFDRKKANITFSRTLAEWTESLPAAAINCFADGGTNAHVIIEAWDKEENREIRRHPLSPPELKKRPFPSDDSKPETETLKMDKTNIWDTYEVEV</sequence>
<feature type="domain" description="Carrier" evidence="15">
    <location>
        <begin position="4476"/>
        <end position="4553"/>
    </location>
</feature>
<dbReference type="Pfam" id="PF22336">
    <property type="entry name" value="RhiE-like_linker"/>
    <property type="match status" value="2"/>
</dbReference>
<dbReference type="Gene3D" id="3.40.50.12780">
    <property type="entry name" value="N-terminal domain of ligase-like"/>
    <property type="match status" value="1"/>
</dbReference>
<dbReference type="InterPro" id="IPR020807">
    <property type="entry name" value="PKS_DH"/>
</dbReference>
<dbReference type="CDD" id="cd08953">
    <property type="entry name" value="KR_2_SDR_x"/>
    <property type="match status" value="2"/>
</dbReference>
<keyword evidence="8" id="KW-0597">Phosphoprotein</keyword>
<keyword evidence="9" id="KW-0808">Transferase</keyword>
<dbReference type="InterPro" id="IPR042104">
    <property type="entry name" value="PKS_dehydratase_sf"/>
</dbReference>
<dbReference type="Gene3D" id="1.10.1200.10">
    <property type="entry name" value="ACP-like"/>
    <property type="match status" value="5"/>
</dbReference>
<dbReference type="Gene3D" id="3.40.50.720">
    <property type="entry name" value="NAD(P)-binding Rossmann-like Domain"/>
    <property type="match status" value="2"/>
</dbReference>
<feature type="domain" description="Ketosynthase family 3 (KS3)" evidence="16">
    <location>
        <begin position="4605"/>
        <end position="5009"/>
    </location>
</feature>
<dbReference type="Pfam" id="PF00550">
    <property type="entry name" value="PP-binding"/>
    <property type="match status" value="5"/>
</dbReference>
<dbReference type="PROSITE" id="PS50075">
    <property type="entry name" value="CARRIER"/>
    <property type="match status" value="5"/>
</dbReference>
<dbReference type="RefSeq" id="WP_013390525.1">
    <property type="nucleotide sequence ID" value="NC_014639.1"/>
</dbReference>
<dbReference type="EMBL" id="CP002207">
    <property type="protein sequence ID" value="ADP32233.1"/>
    <property type="molecule type" value="Genomic_DNA"/>
</dbReference>
<dbReference type="Gene3D" id="3.30.300.30">
    <property type="match status" value="2"/>
</dbReference>
<evidence type="ECO:0000256" key="1">
    <source>
        <dbReference type="ARBA" id="ARBA00001957"/>
    </source>
</evidence>
<dbReference type="Pfam" id="PF08659">
    <property type="entry name" value="KR"/>
    <property type="match status" value="2"/>
</dbReference>
<dbReference type="InterPro" id="IPR045851">
    <property type="entry name" value="AMP-bd_C_sf"/>
</dbReference>
<evidence type="ECO:0000259" key="16">
    <source>
        <dbReference type="PROSITE" id="PS52004"/>
    </source>
</evidence>
<evidence type="ECO:0000256" key="7">
    <source>
        <dbReference type="ARBA" id="ARBA00022490"/>
    </source>
</evidence>
<dbReference type="Proteomes" id="UP000006867">
    <property type="component" value="Chromosome"/>
</dbReference>
<dbReference type="InterPro" id="IPR020806">
    <property type="entry name" value="PKS_PP-bd"/>
</dbReference>
<name>A0ABM5LWG1_BACA1</name>
<feature type="domain" description="Carrier" evidence="15">
    <location>
        <begin position="3117"/>
        <end position="3191"/>
    </location>
</feature>
<keyword evidence="7" id="KW-0963">Cytoplasm</keyword>
<dbReference type="InterPro" id="IPR020845">
    <property type="entry name" value="AMP-binding_CS"/>
</dbReference>
<dbReference type="PROSITE" id="PS00606">
    <property type="entry name" value="KS3_1"/>
    <property type="match status" value="2"/>
</dbReference>
<dbReference type="SMART" id="SM00823">
    <property type="entry name" value="PKS_PP"/>
    <property type="match status" value="5"/>
</dbReference>
<feature type="region of interest" description="Disordered" evidence="14">
    <location>
        <begin position="4441"/>
        <end position="4471"/>
    </location>
</feature>
<comment type="cofactor">
    <cofactor evidence="1">
        <name>pantetheine 4'-phosphate</name>
        <dbReference type="ChEBI" id="CHEBI:47942"/>
    </cofactor>
</comment>
<dbReference type="Gene3D" id="3.30.559.30">
    <property type="entry name" value="Nonribosomal peptide synthetase, condensation domain"/>
    <property type="match status" value="1"/>
</dbReference>
<comment type="similarity">
    <text evidence="5">Belongs to the ATP-dependent AMP-binding enzyme family.</text>
</comment>
<dbReference type="Gene3D" id="3.10.129.110">
    <property type="entry name" value="Polyketide synthase dehydratase"/>
    <property type="match status" value="1"/>
</dbReference>
<organism evidence="18 19">
    <name type="scientific">Bacillus atrophaeus (strain 1942)</name>
    <dbReference type="NCBI Taxonomy" id="720555"/>
    <lineage>
        <taxon>Bacteria</taxon>
        <taxon>Bacillati</taxon>
        <taxon>Bacillota</taxon>
        <taxon>Bacilli</taxon>
        <taxon>Bacillales</taxon>
        <taxon>Bacillaceae</taxon>
        <taxon>Bacillus</taxon>
    </lineage>
</organism>
<protein>
    <submittedName>
        <fullName evidence="18">Polyketide synthase of type I</fullName>
    </submittedName>
</protein>
<feature type="domain" description="Carrier" evidence="15">
    <location>
        <begin position="3221"/>
        <end position="3298"/>
    </location>
</feature>
<dbReference type="InterPro" id="IPR054514">
    <property type="entry name" value="RhiE-like_linker"/>
</dbReference>
<dbReference type="Gene3D" id="1.10.1240.100">
    <property type="match status" value="1"/>
</dbReference>
<dbReference type="PROSITE" id="PS52019">
    <property type="entry name" value="PKS_MFAS_DH"/>
    <property type="match status" value="1"/>
</dbReference>
<keyword evidence="10" id="KW-0677">Repeat</keyword>
<evidence type="ECO:0000313" key="18">
    <source>
        <dbReference type="EMBL" id="ADP32233.1"/>
    </source>
</evidence>
<evidence type="ECO:0000256" key="2">
    <source>
        <dbReference type="ARBA" id="ARBA00003299"/>
    </source>
</evidence>
<reference evidence="18 19" key="1">
    <citation type="journal article" date="2011" name="Front. Microbiol.">
        <title>Genomic signatures of strain selection and enhancement in Bacillus atrophaeus var. globigii, a historical biowarfare simulant.</title>
        <authorList>
            <person name="Gibbons H.S."/>
            <person name="Broomall S.M."/>
            <person name="McNew L.A."/>
            <person name="Daligault H."/>
            <person name="Chapman C."/>
            <person name="Bruce D."/>
            <person name="Karavis M."/>
            <person name="Krepps M."/>
            <person name="McGregor P.A."/>
            <person name="Hong C."/>
            <person name="Park K.H."/>
            <person name="Akmal A."/>
            <person name="Feldman A."/>
            <person name="Lin J.S."/>
            <person name="Chang W.E."/>
            <person name="Higgs B.W."/>
            <person name="Demirev P."/>
            <person name="Lindquist J."/>
            <person name="Liem A."/>
            <person name="Fochler E."/>
            <person name="Read T.D."/>
            <person name="Tapia R."/>
            <person name="Johnson S."/>
            <person name="Bishop-Lilly K.A."/>
            <person name="Detter C."/>
            <person name="Han C."/>
            <person name="Sozhamannan S."/>
            <person name="Rosenzweig C.N."/>
            <person name="Skowronski E.W."/>
        </authorList>
    </citation>
    <scope>NUCLEOTIDE SEQUENCE [LARGE SCALE GENOMIC DNA]</scope>
    <source>
        <strain evidence="18 19">1942</strain>
    </source>
</reference>
<dbReference type="SMART" id="SM01294">
    <property type="entry name" value="PKS_PP_betabranch"/>
    <property type="match status" value="3"/>
</dbReference>
<dbReference type="Pfam" id="PF14765">
    <property type="entry name" value="PS-DH"/>
    <property type="match status" value="1"/>
</dbReference>
<evidence type="ECO:0000256" key="6">
    <source>
        <dbReference type="ARBA" id="ARBA00022450"/>
    </source>
</evidence>
<dbReference type="PANTHER" id="PTHR43775">
    <property type="entry name" value="FATTY ACID SYNTHASE"/>
    <property type="match status" value="1"/>
</dbReference>
<evidence type="ECO:0000256" key="10">
    <source>
        <dbReference type="ARBA" id="ARBA00022737"/>
    </source>
</evidence>
<dbReference type="CDD" id="cd00833">
    <property type="entry name" value="PKS"/>
    <property type="match status" value="3"/>
</dbReference>
<evidence type="ECO:0000256" key="11">
    <source>
        <dbReference type="ARBA" id="ARBA00022857"/>
    </source>
</evidence>
<keyword evidence="11" id="KW-0521">NADP</keyword>
<keyword evidence="6" id="KW-0596">Phosphopantetheine</keyword>
<dbReference type="InterPro" id="IPR049552">
    <property type="entry name" value="PKS_DH_N"/>
</dbReference>
<keyword evidence="19" id="KW-1185">Reference proteome</keyword>
<dbReference type="SMART" id="SM00826">
    <property type="entry name" value="PKS_DH"/>
    <property type="match status" value="1"/>
</dbReference>
<dbReference type="NCBIfam" id="TIGR01733">
    <property type="entry name" value="AA-adenyl-dom"/>
    <property type="match status" value="1"/>
</dbReference>
<dbReference type="PROSITE" id="PS00012">
    <property type="entry name" value="PHOSPHOPANTETHEINE"/>
    <property type="match status" value="3"/>
</dbReference>
<dbReference type="InterPro" id="IPR049551">
    <property type="entry name" value="PKS_DH_C"/>
</dbReference>
<evidence type="ECO:0000313" key="19">
    <source>
        <dbReference type="Proteomes" id="UP000006867"/>
    </source>
</evidence>
<feature type="domain" description="Ketosynthase family 3 (KS3)" evidence="16">
    <location>
        <begin position="3351"/>
        <end position="3791"/>
    </location>
</feature>
<proteinExistence type="inferred from homology"/>
<feature type="domain" description="PKS/mFAS DH" evidence="17">
    <location>
        <begin position="2375"/>
        <end position="2662"/>
    </location>
</feature>
<gene>
    <name evidence="18" type="ordered locus">BATR1942_06395</name>
</gene>
<dbReference type="InterPro" id="IPR013968">
    <property type="entry name" value="PKS_KR"/>
</dbReference>
<dbReference type="SUPFAM" id="SSF53901">
    <property type="entry name" value="Thiolase-like"/>
    <property type="match status" value="3"/>
</dbReference>
<dbReference type="InterPro" id="IPR036736">
    <property type="entry name" value="ACP-like_sf"/>
</dbReference>
<comment type="pathway">
    <text evidence="4">Antibiotic biosynthesis; bacillaene biosynthesis.</text>
</comment>
<dbReference type="InterPro" id="IPR000873">
    <property type="entry name" value="AMP-dep_synth/lig_dom"/>
</dbReference>
<feature type="region of interest" description="C-terminal hotdog fold" evidence="13">
    <location>
        <begin position="2514"/>
        <end position="2662"/>
    </location>
</feature>
<dbReference type="InterPro" id="IPR001242">
    <property type="entry name" value="Condensation_dom"/>
</dbReference>
<dbReference type="Pfam" id="PF21089">
    <property type="entry name" value="PKS_DH_N"/>
    <property type="match status" value="1"/>
</dbReference>
<dbReference type="InterPro" id="IPR049900">
    <property type="entry name" value="PKS_mFAS_DH"/>
</dbReference>
<feature type="region of interest" description="N-terminal hotdog fold" evidence="13">
    <location>
        <begin position="2375"/>
        <end position="2500"/>
    </location>
</feature>
<dbReference type="Gene3D" id="3.40.47.10">
    <property type="match status" value="3"/>
</dbReference>
<dbReference type="Gene3D" id="3.30.559.10">
    <property type="entry name" value="Chloramphenicol acetyltransferase-like domain"/>
    <property type="match status" value="1"/>
</dbReference>
<evidence type="ECO:0000256" key="14">
    <source>
        <dbReference type="SAM" id="MobiDB-lite"/>
    </source>
</evidence>
<evidence type="ECO:0000256" key="5">
    <source>
        <dbReference type="ARBA" id="ARBA00006432"/>
    </source>
</evidence>
<dbReference type="Gene3D" id="2.30.38.10">
    <property type="entry name" value="Luciferase, Domain 3"/>
    <property type="match status" value="1"/>
</dbReference>
<dbReference type="Gene3D" id="3.30.70.3290">
    <property type="match status" value="1"/>
</dbReference>
<dbReference type="CDD" id="cd05906">
    <property type="entry name" value="A_NRPS_TubE_like"/>
    <property type="match status" value="1"/>
</dbReference>
<dbReference type="InterPro" id="IPR050091">
    <property type="entry name" value="PKS_NRPS_Biosynth_Enz"/>
</dbReference>
<accession>A0ABM5LWG1</accession>
<dbReference type="InterPro" id="IPR006162">
    <property type="entry name" value="Ppantetheine_attach_site"/>
</dbReference>
<dbReference type="Pfam" id="PF00501">
    <property type="entry name" value="AMP-binding"/>
    <property type="match status" value="2"/>
</dbReference>
<dbReference type="InterPro" id="IPR025110">
    <property type="entry name" value="AMP-bd_C"/>
</dbReference>
<evidence type="ECO:0000256" key="9">
    <source>
        <dbReference type="ARBA" id="ARBA00022679"/>
    </source>
</evidence>
<evidence type="ECO:0000256" key="3">
    <source>
        <dbReference type="ARBA" id="ARBA00004496"/>
    </source>
</evidence>
<evidence type="ECO:0000256" key="12">
    <source>
        <dbReference type="ARBA" id="ARBA00023315"/>
    </source>
</evidence>
<dbReference type="SUPFAM" id="SSF51735">
    <property type="entry name" value="NAD(P)-binding Rossmann-fold domains"/>
    <property type="match status" value="3"/>
</dbReference>
<evidence type="ECO:0000259" key="15">
    <source>
        <dbReference type="PROSITE" id="PS50075"/>
    </source>
</evidence>
<dbReference type="InterPro" id="IPR014031">
    <property type="entry name" value="Ketoacyl_synth_C"/>
</dbReference>
<evidence type="ECO:0000256" key="8">
    <source>
        <dbReference type="ARBA" id="ARBA00022553"/>
    </source>
</evidence>
<dbReference type="Pfam" id="PF13193">
    <property type="entry name" value="AMP-binding_C"/>
    <property type="match status" value="1"/>
</dbReference>
<dbReference type="InterPro" id="IPR036291">
    <property type="entry name" value="NAD(P)-bd_dom_sf"/>
</dbReference>
<feature type="domain" description="Carrier" evidence="15">
    <location>
        <begin position="588"/>
        <end position="665"/>
    </location>
</feature>
<dbReference type="Pfam" id="PF00668">
    <property type="entry name" value="Condensation"/>
    <property type="match status" value="1"/>
</dbReference>
<feature type="active site" description="Proton acceptor; for dehydratase activity" evidence="13">
    <location>
        <position position="2404"/>
    </location>
</feature>
<dbReference type="InterPro" id="IPR023213">
    <property type="entry name" value="CAT-like_dom_sf"/>
</dbReference>
<dbReference type="PANTHER" id="PTHR43775:SF37">
    <property type="entry name" value="SI:DKEY-61P9.11"/>
    <property type="match status" value="1"/>
</dbReference>
<feature type="domain" description="Ketosynthase family 3 (KS3)" evidence="16">
    <location>
        <begin position="1761"/>
        <end position="2187"/>
    </location>
</feature>
<dbReference type="CDD" id="cd12116">
    <property type="entry name" value="A_NRPS_Ta1_like"/>
    <property type="match status" value="1"/>
</dbReference>
<dbReference type="InterPro" id="IPR010071">
    <property type="entry name" value="AA_adenyl_dom"/>
</dbReference>
<dbReference type="CDD" id="cd20484">
    <property type="entry name" value="C_PKS-NRPS_PksJ-like"/>
    <property type="match status" value="1"/>
</dbReference>
<dbReference type="InterPro" id="IPR018201">
    <property type="entry name" value="Ketoacyl_synth_AS"/>
</dbReference>
<dbReference type="SMART" id="SM00822">
    <property type="entry name" value="PKS_KR"/>
    <property type="match status" value="2"/>
</dbReference>
<feature type="domain" description="Carrier" evidence="15">
    <location>
        <begin position="1652"/>
        <end position="1727"/>
    </location>
</feature>
<dbReference type="PROSITE" id="PS52004">
    <property type="entry name" value="KS3_2"/>
    <property type="match status" value="3"/>
</dbReference>
<dbReference type="SUPFAM" id="SSF52777">
    <property type="entry name" value="CoA-dependent acyltransferases"/>
    <property type="match status" value="2"/>
</dbReference>
<dbReference type="PROSITE" id="PS00455">
    <property type="entry name" value="AMP_BINDING"/>
    <property type="match status" value="2"/>
</dbReference>
<dbReference type="InterPro" id="IPR020841">
    <property type="entry name" value="PKS_Beta-ketoAc_synthase_dom"/>
</dbReference>
<feature type="region of interest" description="Disordered" evidence="14">
    <location>
        <begin position="5017"/>
        <end position="5045"/>
    </location>
</feature>
<dbReference type="SUPFAM" id="SSF56801">
    <property type="entry name" value="Acetyl-CoA synthetase-like"/>
    <property type="match status" value="2"/>
</dbReference>
<feature type="active site" description="Proton donor; for dehydratase activity" evidence="13">
    <location>
        <position position="2576"/>
    </location>
</feature>
<dbReference type="SUPFAM" id="SSF47336">
    <property type="entry name" value="ACP-like"/>
    <property type="match status" value="5"/>
</dbReference>
<comment type="function">
    <text evidence="2">Involved in some intermediate steps for the synthesis of the antibiotic polyketide bacillaene which is involved in secondary metabolism.</text>
</comment>
<feature type="compositionally biased region" description="Basic and acidic residues" evidence="14">
    <location>
        <begin position="4441"/>
        <end position="4454"/>
    </location>
</feature>
<evidence type="ECO:0000256" key="4">
    <source>
        <dbReference type="ARBA" id="ARBA00004789"/>
    </source>
</evidence>
<dbReference type="InterPro" id="IPR009081">
    <property type="entry name" value="PP-bd_ACP"/>
</dbReference>
<keyword evidence="12" id="KW-0012">Acyltransferase</keyword>
<dbReference type="Pfam" id="PF00109">
    <property type="entry name" value="ketoacyl-synt"/>
    <property type="match status" value="3"/>
</dbReference>
<dbReference type="Gene3D" id="3.40.50.980">
    <property type="match status" value="2"/>
</dbReference>
<dbReference type="InterPro" id="IPR057326">
    <property type="entry name" value="KR_dom"/>
</dbReference>
<dbReference type="InterPro" id="IPR014030">
    <property type="entry name" value="Ketoacyl_synth_N"/>
</dbReference>
<dbReference type="InterPro" id="IPR042099">
    <property type="entry name" value="ANL_N_sf"/>
</dbReference>